<proteinExistence type="predicted"/>
<dbReference type="Proteomes" id="UP001210925">
    <property type="component" value="Unassembled WGS sequence"/>
</dbReference>
<evidence type="ECO:0000256" key="1">
    <source>
        <dbReference type="SAM" id="MobiDB-lite"/>
    </source>
</evidence>
<evidence type="ECO:0000313" key="3">
    <source>
        <dbReference type="Proteomes" id="UP001210925"/>
    </source>
</evidence>
<dbReference type="EMBL" id="JADGKB010000149">
    <property type="protein sequence ID" value="KAJ3252240.1"/>
    <property type="molecule type" value="Genomic_DNA"/>
</dbReference>
<accession>A0AAD5UB00</accession>
<feature type="region of interest" description="Disordered" evidence="1">
    <location>
        <begin position="24"/>
        <end position="76"/>
    </location>
</feature>
<organism evidence="2 3">
    <name type="scientific">Boothiomyces macroporosus</name>
    <dbReference type="NCBI Taxonomy" id="261099"/>
    <lineage>
        <taxon>Eukaryota</taxon>
        <taxon>Fungi</taxon>
        <taxon>Fungi incertae sedis</taxon>
        <taxon>Chytridiomycota</taxon>
        <taxon>Chytridiomycota incertae sedis</taxon>
        <taxon>Chytridiomycetes</taxon>
        <taxon>Rhizophydiales</taxon>
        <taxon>Terramycetaceae</taxon>
        <taxon>Boothiomyces</taxon>
    </lineage>
</organism>
<keyword evidence="3" id="KW-1185">Reference proteome</keyword>
<feature type="compositionally biased region" description="Polar residues" evidence="1">
    <location>
        <begin position="28"/>
        <end position="37"/>
    </location>
</feature>
<evidence type="ECO:0000313" key="2">
    <source>
        <dbReference type="EMBL" id="KAJ3252240.1"/>
    </source>
</evidence>
<name>A0AAD5UB00_9FUNG</name>
<protein>
    <submittedName>
        <fullName evidence="2">Uncharacterized protein</fullName>
    </submittedName>
</protein>
<sequence length="97" mass="10280">MRSTIFLLSAVSINAKKTVTATDMAPSITGSPNGTYNPTATGAKTPKTKSPKTKQTGMTPQQTYMPSQMPTKTPKVVSGGMRNEYLLSLSLLAVIIC</sequence>
<reference evidence="2" key="1">
    <citation type="submission" date="2020-05" db="EMBL/GenBank/DDBJ databases">
        <title>Phylogenomic resolution of chytrid fungi.</title>
        <authorList>
            <person name="Stajich J.E."/>
            <person name="Amses K."/>
            <person name="Simmons R."/>
            <person name="Seto K."/>
            <person name="Myers J."/>
            <person name="Bonds A."/>
            <person name="Quandt C.A."/>
            <person name="Barry K."/>
            <person name="Liu P."/>
            <person name="Grigoriev I."/>
            <person name="Longcore J.E."/>
            <person name="James T.Y."/>
        </authorList>
    </citation>
    <scope>NUCLEOTIDE SEQUENCE</scope>
    <source>
        <strain evidence="2">PLAUS21</strain>
    </source>
</reference>
<dbReference type="AlphaFoldDB" id="A0AAD5UB00"/>
<feature type="compositionally biased region" description="Polar residues" evidence="1">
    <location>
        <begin position="58"/>
        <end position="71"/>
    </location>
</feature>
<gene>
    <name evidence="2" type="ORF">HK103_001675</name>
</gene>
<comment type="caution">
    <text evidence="2">The sequence shown here is derived from an EMBL/GenBank/DDBJ whole genome shotgun (WGS) entry which is preliminary data.</text>
</comment>